<evidence type="ECO:0000256" key="1">
    <source>
        <dbReference type="SAM" id="MobiDB-lite"/>
    </source>
</evidence>
<keyword evidence="3" id="KW-1185">Reference proteome</keyword>
<proteinExistence type="predicted"/>
<protein>
    <submittedName>
        <fullName evidence="2">Uncharacterized protein</fullName>
    </submittedName>
</protein>
<comment type="caution">
    <text evidence="2">The sequence shown here is derived from an EMBL/GenBank/DDBJ whole genome shotgun (WGS) entry which is preliminary data.</text>
</comment>
<dbReference type="Proteomes" id="UP001046870">
    <property type="component" value="Chromosome 18"/>
</dbReference>
<reference evidence="2" key="1">
    <citation type="submission" date="2021-01" db="EMBL/GenBank/DDBJ databases">
        <authorList>
            <person name="Zahm M."/>
            <person name="Roques C."/>
            <person name="Cabau C."/>
            <person name="Klopp C."/>
            <person name="Donnadieu C."/>
            <person name="Jouanno E."/>
            <person name="Lampietro C."/>
            <person name="Louis A."/>
            <person name="Herpin A."/>
            <person name="Echchiki A."/>
            <person name="Berthelot C."/>
            <person name="Parey E."/>
            <person name="Roest-Crollius H."/>
            <person name="Braasch I."/>
            <person name="Postlethwait J."/>
            <person name="Bobe J."/>
            <person name="Montfort J."/>
            <person name="Bouchez O."/>
            <person name="Begum T."/>
            <person name="Mejri S."/>
            <person name="Adams A."/>
            <person name="Chen W.-J."/>
            <person name="Guiguen Y."/>
        </authorList>
    </citation>
    <scope>NUCLEOTIDE SEQUENCE</scope>
    <source>
        <strain evidence="2">YG-15Mar2019-1</strain>
        <tissue evidence="2">Brain</tissue>
    </source>
</reference>
<accession>A0A9D3PHN0</accession>
<evidence type="ECO:0000313" key="2">
    <source>
        <dbReference type="EMBL" id="KAG7460638.1"/>
    </source>
</evidence>
<dbReference type="EMBL" id="JAFDVH010000018">
    <property type="protein sequence ID" value="KAG7460638.1"/>
    <property type="molecule type" value="Genomic_DNA"/>
</dbReference>
<name>A0A9D3PHN0_MEGAT</name>
<sequence length="97" mass="10997">MAAPLHCGAQPLAYKQQISCVYLAVDFCQIKKCVIDHTRRGPTNKTPKDYVDVLSVRGKSGKFHCGWKRSNVKPISKCEKMRDSMPESPVNDWNDNE</sequence>
<organism evidence="2 3">
    <name type="scientific">Megalops atlanticus</name>
    <name type="common">Tarpon</name>
    <name type="synonym">Clupea gigantea</name>
    <dbReference type="NCBI Taxonomy" id="7932"/>
    <lineage>
        <taxon>Eukaryota</taxon>
        <taxon>Metazoa</taxon>
        <taxon>Chordata</taxon>
        <taxon>Craniata</taxon>
        <taxon>Vertebrata</taxon>
        <taxon>Euteleostomi</taxon>
        <taxon>Actinopterygii</taxon>
        <taxon>Neopterygii</taxon>
        <taxon>Teleostei</taxon>
        <taxon>Elopiformes</taxon>
        <taxon>Megalopidae</taxon>
        <taxon>Megalops</taxon>
    </lineage>
</organism>
<gene>
    <name evidence="2" type="ORF">MATL_G00200830</name>
</gene>
<dbReference type="AlphaFoldDB" id="A0A9D3PHN0"/>
<evidence type="ECO:0000313" key="3">
    <source>
        <dbReference type="Proteomes" id="UP001046870"/>
    </source>
</evidence>
<feature type="region of interest" description="Disordered" evidence="1">
    <location>
        <begin position="78"/>
        <end position="97"/>
    </location>
</feature>